<dbReference type="OrthoDB" id="8881719at2759"/>
<gene>
    <name evidence="15" type="ORF">ZHAS_00005121</name>
</gene>
<name>A0A084VJ08_ANOSI</name>
<accession>A0A084VJ08</accession>
<evidence type="ECO:0000256" key="9">
    <source>
        <dbReference type="ARBA" id="ARBA00023136"/>
    </source>
</evidence>
<evidence type="ECO:0000256" key="14">
    <source>
        <dbReference type="SAM" id="Phobius"/>
    </source>
</evidence>
<dbReference type="STRING" id="74873.A0A084VJ08"/>
<feature type="region of interest" description="Disordered" evidence="13">
    <location>
        <begin position="131"/>
        <end position="257"/>
    </location>
</feature>
<dbReference type="GO" id="GO:0016012">
    <property type="term" value="C:sarcoglycan complex"/>
    <property type="evidence" value="ECO:0007669"/>
    <property type="project" value="InterPro"/>
</dbReference>
<keyword evidence="11" id="KW-0325">Glycoprotein</keyword>
<comment type="subcellular location">
    <subcellularLocation>
        <location evidence="2">Cell membrane</location>
        <location evidence="2">Sarcolemma</location>
        <topology evidence="2">Single-pass type II membrane protein</topology>
    </subcellularLocation>
    <subcellularLocation>
        <location evidence="1">Cytoplasm</location>
        <location evidence="1">Cytoskeleton</location>
    </subcellularLocation>
</comment>
<keyword evidence="5" id="KW-0963">Cytoplasm</keyword>
<dbReference type="VEuPathDB" id="VectorBase:ASIS021024"/>
<feature type="compositionally biased region" description="Low complexity" evidence="13">
    <location>
        <begin position="155"/>
        <end position="173"/>
    </location>
</feature>
<evidence type="ECO:0000256" key="8">
    <source>
        <dbReference type="ARBA" id="ARBA00022989"/>
    </source>
</evidence>
<evidence type="ECO:0000256" key="11">
    <source>
        <dbReference type="ARBA" id="ARBA00023180"/>
    </source>
</evidence>
<keyword evidence="17" id="KW-1185">Reference proteome</keyword>
<dbReference type="Pfam" id="PF04790">
    <property type="entry name" value="Sarcoglycan_1"/>
    <property type="match status" value="1"/>
</dbReference>
<evidence type="ECO:0000313" key="16">
    <source>
        <dbReference type="EnsemblMetazoa" id="ASIC005121-PA"/>
    </source>
</evidence>
<dbReference type="GO" id="GO:0005856">
    <property type="term" value="C:cytoskeleton"/>
    <property type="evidence" value="ECO:0007669"/>
    <property type="project" value="UniProtKB-SubCell"/>
</dbReference>
<dbReference type="InterPro" id="IPR039972">
    <property type="entry name" value="Sarcoglycan_gamma/delta/zeta"/>
</dbReference>
<sequence>MEIVTAGAIARFYRCLLHSQGGDDPRSIFFSGSPSTGTAPLRSYGGSDLFRRTSAAPTPQAAAETPKEAPAATEAEEAKPAPHSPVVRIIPILYPAQPARLIGTPTSYGRPPAPPSEPENAARPLRTSLLDQQPSTSTAPPNTPNPATGGGILKSPYSNPSPSTSTPSRVSFSNARNPPPSTSRTNGTGASTQRPIAGDDMAGTSSVIPSASTCAPTSATNGVHGRVPNPKLNNASSELQSNSPPPDSYGGGGGGGGRRDGRMQLALYGWRKKCLYALMFVLMVMIIVNLALTLWIMKVMEFSSNGMGQLKIVPGGLQLSGQALMLNTLRASSIRSKHGQPISIESSRNLTVNTRNTNGAVETQLFLGHDRLDVAAQHFRITDTHGNALFAVDREAVVIGAGSLRMEGEGGVNFGDSIQTPVVRADAGKDLMLESPTRALHAQATQEIYIQSLAGGIETTCLNDLKLRSVDGTIRLDSRAIYMPNLKTVHALPGSGSSSHMSSSSSLRGESSAGKIYQLCVCENGKLFLAAPNGICASDDSATCR</sequence>
<evidence type="ECO:0000256" key="2">
    <source>
        <dbReference type="ARBA" id="ARBA00004274"/>
    </source>
</evidence>
<evidence type="ECO:0000256" key="7">
    <source>
        <dbReference type="ARBA" id="ARBA00022968"/>
    </source>
</evidence>
<keyword evidence="9 14" id="KW-0472">Membrane</keyword>
<reference evidence="15 17" key="1">
    <citation type="journal article" date="2014" name="BMC Genomics">
        <title>Genome sequence of Anopheles sinensis provides insight into genetics basis of mosquito competence for malaria parasites.</title>
        <authorList>
            <person name="Zhou D."/>
            <person name="Zhang D."/>
            <person name="Ding G."/>
            <person name="Shi L."/>
            <person name="Hou Q."/>
            <person name="Ye Y."/>
            <person name="Xu Y."/>
            <person name="Zhou H."/>
            <person name="Xiong C."/>
            <person name="Li S."/>
            <person name="Yu J."/>
            <person name="Hong S."/>
            <person name="Yu X."/>
            <person name="Zou P."/>
            <person name="Chen C."/>
            <person name="Chang X."/>
            <person name="Wang W."/>
            <person name="Lv Y."/>
            <person name="Sun Y."/>
            <person name="Ma L."/>
            <person name="Shen B."/>
            <person name="Zhu C."/>
        </authorList>
    </citation>
    <scope>NUCLEOTIDE SEQUENCE [LARGE SCALE GENOMIC DNA]</scope>
</reference>
<evidence type="ECO:0000256" key="3">
    <source>
        <dbReference type="ARBA" id="ARBA00007574"/>
    </source>
</evidence>
<feature type="region of interest" description="Disordered" evidence="13">
    <location>
        <begin position="102"/>
        <end position="121"/>
    </location>
</feature>
<evidence type="ECO:0000313" key="17">
    <source>
        <dbReference type="Proteomes" id="UP000030765"/>
    </source>
</evidence>
<evidence type="ECO:0000256" key="4">
    <source>
        <dbReference type="ARBA" id="ARBA00022475"/>
    </source>
</evidence>
<dbReference type="PANTHER" id="PTHR12939:SF10">
    <property type="entry name" value="EG:4F1.1 PROTEIN"/>
    <property type="match status" value="1"/>
</dbReference>
<keyword evidence="6 14" id="KW-0812">Transmembrane</keyword>
<comment type="similarity">
    <text evidence="3">Belongs to the sarcoglycan beta/delta/gamma/zeta family.</text>
</comment>
<dbReference type="GO" id="GO:0042383">
    <property type="term" value="C:sarcolemma"/>
    <property type="evidence" value="ECO:0007669"/>
    <property type="project" value="UniProtKB-SubCell"/>
</dbReference>
<dbReference type="GO" id="GO:0060047">
    <property type="term" value="P:heart contraction"/>
    <property type="evidence" value="ECO:0007669"/>
    <property type="project" value="TreeGrafter"/>
</dbReference>
<dbReference type="PANTHER" id="PTHR12939">
    <property type="entry name" value="SARCOGLYCAN"/>
    <property type="match status" value="1"/>
</dbReference>
<feature type="region of interest" description="Disordered" evidence="13">
    <location>
        <begin position="28"/>
        <end position="83"/>
    </location>
</feature>
<feature type="compositionally biased region" description="Low complexity" evidence="13">
    <location>
        <begin position="55"/>
        <end position="73"/>
    </location>
</feature>
<feature type="compositionally biased region" description="Polar residues" evidence="13">
    <location>
        <begin position="231"/>
        <end position="242"/>
    </location>
</feature>
<dbReference type="VEuPathDB" id="VectorBase:ASIC005121"/>
<feature type="compositionally biased region" description="Polar residues" evidence="13">
    <location>
        <begin position="182"/>
        <end position="194"/>
    </location>
</feature>
<evidence type="ECO:0000256" key="6">
    <source>
        <dbReference type="ARBA" id="ARBA00022692"/>
    </source>
</evidence>
<dbReference type="EMBL" id="ATLV01013422">
    <property type="status" value="NOT_ANNOTATED_CDS"/>
    <property type="molecule type" value="Genomic_DNA"/>
</dbReference>
<keyword evidence="8 14" id="KW-1133">Transmembrane helix</keyword>
<keyword evidence="12" id="KW-0206">Cytoskeleton</keyword>
<reference evidence="16" key="2">
    <citation type="submission" date="2020-05" db="UniProtKB">
        <authorList>
            <consortium name="EnsemblMetazoa"/>
        </authorList>
    </citation>
    <scope>IDENTIFICATION</scope>
</reference>
<dbReference type="EMBL" id="KE524855">
    <property type="protein sequence ID" value="KFB37952.1"/>
    <property type="molecule type" value="Genomic_DNA"/>
</dbReference>
<evidence type="ECO:0000256" key="10">
    <source>
        <dbReference type="ARBA" id="ARBA00023157"/>
    </source>
</evidence>
<evidence type="ECO:0000256" key="12">
    <source>
        <dbReference type="ARBA" id="ARBA00023212"/>
    </source>
</evidence>
<organism evidence="15">
    <name type="scientific">Anopheles sinensis</name>
    <name type="common">Mosquito</name>
    <dbReference type="NCBI Taxonomy" id="74873"/>
    <lineage>
        <taxon>Eukaryota</taxon>
        <taxon>Metazoa</taxon>
        <taxon>Ecdysozoa</taxon>
        <taxon>Arthropoda</taxon>
        <taxon>Hexapoda</taxon>
        <taxon>Insecta</taxon>
        <taxon>Pterygota</taxon>
        <taxon>Neoptera</taxon>
        <taxon>Endopterygota</taxon>
        <taxon>Diptera</taxon>
        <taxon>Nematocera</taxon>
        <taxon>Culicoidea</taxon>
        <taxon>Culicidae</taxon>
        <taxon>Anophelinae</taxon>
        <taxon>Anopheles</taxon>
    </lineage>
</organism>
<dbReference type="EnsemblMetazoa" id="ASIC005121-RA">
    <property type="protein sequence ID" value="ASIC005121-PA"/>
    <property type="gene ID" value="ASIC005121"/>
</dbReference>
<dbReference type="AlphaFoldDB" id="A0A084VJ08"/>
<keyword evidence="4" id="KW-1003">Cell membrane</keyword>
<feature type="compositionally biased region" description="Polar residues" evidence="13">
    <location>
        <begin position="203"/>
        <end position="221"/>
    </location>
</feature>
<dbReference type="Proteomes" id="UP000030765">
    <property type="component" value="Unassembled WGS sequence"/>
</dbReference>
<proteinExistence type="inferred from homology"/>
<feature type="transmembrane region" description="Helical" evidence="14">
    <location>
        <begin position="275"/>
        <end position="297"/>
    </location>
</feature>
<keyword evidence="7" id="KW-0735">Signal-anchor</keyword>
<evidence type="ECO:0000256" key="5">
    <source>
        <dbReference type="ARBA" id="ARBA00022490"/>
    </source>
</evidence>
<keyword evidence="10" id="KW-1015">Disulfide bond</keyword>
<dbReference type="InterPro" id="IPR006875">
    <property type="entry name" value="Sarcoglycan"/>
</dbReference>
<evidence type="ECO:0000256" key="1">
    <source>
        <dbReference type="ARBA" id="ARBA00004245"/>
    </source>
</evidence>
<protein>
    <submittedName>
        <fullName evidence="15">AGAP000073-PA-like protein</fullName>
    </submittedName>
</protein>
<evidence type="ECO:0000313" key="15">
    <source>
        <dbReference type="EMBL" id="KFB37952.1"/>
    </source>
</evidence>
<evidence type="ECO:0000256" key="13">
    <source>
        <dbReference type="SAM" id="MobiDB-lite"/>
    </source>
</evidence>